<protein>
    <submittedName>
        <fullName evidence="2">Uncharacterized protein</fullName>
    </submittedName>
</protein>
<dbReference type="EMBL" id="RHHM01000018">
    <property type="protein sequence ID" value="RQM36645.1"/>
    <property type="molecule type" value="Genomic_DNA"/>
</dbReference>
<comment type="caution">
    <text evidence="2">The sequence shown here is derived from an EMBL/GenBank/DDBJ whole genome shotgun (WGS) entry which is preliminary data.</text>
</comment>
<name>A0A3N6UUX1_9GAMM</name>
<keyword evidence="1" id="KW-0812">Transmembrane</keyword>
<keyword evidence="1" id="KW-1133">Transmembrane helix</keyword>
<accession>A0A3N6UUX1</accession>
<gene>
    <name evidence="2" type="ORF">EB241_18890</name>
</gene>
<evidence type="ECO:0000313" key="3">
    <source>
        <dbReference type="Proteomes" id="UP000279457"/>
    </source>
</evidence>
<evidence type="ECO:0000313" key="2">
    <source>
        <dbReference type="EMBL" id="RQM36645.1"/>
    </source>
</evidence>
<keyword evidence="3" id="KW-1185">Reference proteome</keyword>
<dbReference type="AlphaFoldDB" id="A0A3N6UUX1"/>
<sequence length="64" mass="6798">MGLFQNVSSTPTVSVLVTFILPVLADGFVIAAGQGLAIPHNFARLLKPSGYQRVTDLIVMMLPA</sequence>
<feature type="transmembrane region" description="Helical" evidence="1">
    <location>
        <begin position="12"/>
        <end position="38"/>
    </location>
</feature>
<reference evidence="2 3" key="1">
    <citation type="submission" date="2018-10" db="EMBL/GenBank/DDBJ databases">
        <title>Draft genome sequence for the type isolate of Erwinia psidii, agent causal of bacterial blight in guava (Psidium guajava) and wilt and die-back of Eucalyptus spp.</title>
        <authorList>
            <person name="Hermenegildo P.S."/>
            <person name="Santos S.A."/>
            <person name="Guimaraes L.M.S."/>
            <person name="Vidigal P.M.P."/>
            <person name="Pereira I.C."/>
            <person name="Badel J.L."/>
            <person name="Alfenas-Zerbini P."/>
            <person name="Ferreira M.A.S.V."/>
            <person name="Alfenas A.C."/>
        </authorList>
    </citation>
    <scope>NUCLEOTIDE SEQUENCE [LARGE SCALE GENOMIC DNA]</scope>
    <source>
        <strain evidence="2 3">IBSBF 435</strain>
    </source>
</reference>
<proteinExistence type="predicted"/>
<keyword evidence="1" id="KW-0472">Membrane</keyword>
<dbReference type="Proteomes" id="UP000279457">
    <property type="component" value="Unassembled WGS sequence"/>
</dbReference>
<organism evidence="2 3">
    <name type="scientific">Erwinia psidii</name>
    <dbReference type="NCBI Taxonomy" id="69224"/>
    <lineage>
        <taxon>Bacteria</taxon>
        <taxon>Pseudomonadati</taxon>
        <taxon>Pseudomonadota</taxon>
        <taxon>Gammaproteobacteria</taxon>
        <taxon>Enterobacterales</taxon>
        <taxon>Erwiniaceae</taxon>
        <taxon>Erwinia</taxon>
    </lineage>
</organism>
<evidence type="ECO:0000256" key="1">
    <source>
        <dbReference type="SAM" id="Phobius"/>
    </source>
</evidence>